<feature type="chain" id="PRO_5043124779" evidence="9">
    <location>
        <begin position="17"/>
        <end position="654"/>
    </location>
</feature>
<dbReference type="EMBL" id="UYSL01019762">
    <property type="protein sequence ID" value="VDL69460.1"/>
    <property type="molecule type" value="Genomic_DNA"/>
</dbReference>
<organism evidence="13">
    <name type="scientific">Nippostrongylus brasiliensis</name>
    <name type="common">Rat hookworm</name>
    <dbReference type="NCBI Taxonomy" id="27835"/>
    <lineage>
        <taxon>Eukaryota</taxon>
        <taxon>Metazoa</taxon>
        <taxon>Ecdysozoa</taxon>
        <taxon>Nematoda</taxon>
        <taxon>Chromadorea</taxon>
        <taxon>Rhabditida</taxon>
        <taxon>Rhabditina</taxon>
        <taxon>Rhabditomorpha</taxon>
        <taxon>Strongyloidea</taxon>
        <taxon>Heligmosomidae</taxon>
        <taxon>Nippostrongylus</taxon>
    </lineage>
</organism>
<feature type="signal peptide" evidence="9">
    <location>
        <begin position="1"/>
        <end position="16"/>
    </location>
</feature>
<evidence type="ECO:0000256" key="5">
    <source>
        <dbReference type="ARBA" id="ARBA00023136"/>
    </source>
</evidence>
<feature type="domain" description="TMC" evidence="10">
    <location>
        <begin position="351"/>
        <end position="461"/>
    </location>
</feature>
<sequence length="654" mass="75245">MTVIMLMFVIIPEWLADSRMTPWSERYNRTRALKVMPDSVRQHADEMSTVWDLGGYMEYSLMFYGYYSRETFFGDTVRYRVPLAYFLSNLFVLGYSFFTILRKMAANARTSKLTAGKTEQYVFNWKTFTGWDFTIGNFETAGNVYMANVIKFREAIAEYAVNMKRKYQCLQILIRIFANMLVFVMLGFSVWAILAVSQIRETDTFIKQNAVSITVSFITLIFPNIFELIGKMERYHPRTALRIQLARILCLYIVNYYTLIVSLMMKLKDLESERRALENTQVMALQAVEAFTPPIFRQRLVRELTPSSIISPPTTPAVWTTVFSDFGPIGVSNPKAVVSKDTSVHNATVVVTHEITKLVVMDLLMTIAAVLVIDFFRGLLCRYCNLWWCWNLERTFPEYGEFKVAENVLHLVNNQGMIWLGLFFVPMLPMINNVKLILLMYIRSWAVMTCNIPARQIFRASRSSNFYLMLLLLMLFLCTLPVGYVIASRTPSKRCGPFGDQPHFYSIVTDVLHENLNASLVDAIKYITSPGIVIPVLLLLLLIIYFLFALVRGLREANHDLSSQLMQVSQRNKYSANPTSFNFQERTEEKKKIFELAGGKKKRRILAKKAKASLSKQMPNRYSAVEDARNKHRPSMPRSIAPGTRGFMPSLGFV</sequence>
<proteinExistence type="inferred from homology"/>
<dbReference type="Proteomes" id="UP000271162">
    <property type="component" value="Unassembled WGS sequence"/>
</dbReference>
<keyword evidence="3 8" id="KW-0812">Transmembrane</keyword>
<feature type="transmembrane region" description="Helical" evidence="8">
    <location>
        <begin position="532"/>
        <end position="551"/>
    </location>
</feature>
<evidence type="ECO:0000313" key="13">
    <source>
        <dbReference type="WBParaSite" id="NBR_0000587001-mRNA-1"/>
    </source>
</evidence>
<evidence type="ECO:0000256" key="9">
    <source>
        <dbReference type="SAM" id="SignalP"/>
    </source>
</evidence>
<evidence type="ECO:0000256" key="1">
    <source>
        <dbReference type="ARBA" id="ARBA00004141"/>
    </source>
</evidence>
<dbReference type="Pfam" id="PF07810">
    <property type="entry name" value="TMC"/>
    <property type="match status" value="1"/>
</dbReference>
<reference evidence="11 12" key="2">
    <citation type="submission" date="2018-11" db="EMBL/GenBank/DDBJ databases">
        <authorList>
            <consortium name="Pathogen Informatics"/>
        </authorList>
    </citation>
    <scope>NUCLEOTIDE SEQUENCE [LARGE SCALE GENOMIC DNA]</scope>
</reference>
<keyword evidence="5 8" id="KW-0472">Membrane</keyword>
<comment type="similarity">
    <text evidence="2">Belongs to the TMC family.</text>
</comment>
<comment type="subcellular location">
    <subcellularLocation>
        <location evidence="1">Membrane</location>
        <topology evidence="1">Multi-pass membrane protein</topology>
    </subcellularLocation>
</comment>
<evidence type="ECO:0000256" key="2">
    <source>
        <dbReference type="ARBA" id="ARBA00006510"/>
    </source>
</evidence>
<keyword evidence="12" id="KW-1185">Reference proteome</keyword>
<evidence type="ECO:0000256" key="8">
    <source>
        <dbReference type="SAM" id="Phobius"/>
    </source>
</evidence>
<feature type="transmembrane region" description="Helical" evidence="8">
    <location>
        <begin position="83"/>
        <end position="101"/>
    </location>
</feature>
<dbReference type="PANTHER" id="PTHR23302:SF65">
    <property type="entry name" value="TRANSMEMBRANE CHANNEL-LIKE PROTEIN 2"/>
    <property type="match status" value="1"/>
</dbReference>
<evidence type="ECO:0000313" key="12">
    <source>
        <dbReference type="Proteomes" id="UP000271162"/>
    </source>
</evidence>
<evidence type="ECO:0000256" key="4">
    <source>
        <dbReference type="ARBA" id="ARBA00022989"/>
    </source>
</evidence>
<protein>
    <submittedName>
        <fullName evidence="13">Transmembrane channel-like protein 2 (inferred by orthology to a C. elegans protein)</fullName>
    </submittedName>
</protein>
<keyword evidence="6" id="KW-0175">Coiled coil</keyword>
<feature type="transmembrane region" description="Helical" evidence="8">
    <location>
        <begin position="466"/>
        <end position="487"/>
    </location>
</feature>
<feature type="transmembrane region" description="Helical" evidence="8">
    <location>
        <begin position="172"/>
        <end position="194"/>
    </location>
</feature>
<dbReference type="PANTHER" id="PTHR23302">
    <property type="entry name" value="TRANSMEMBRANE CHANNEL-RELATED"/>
    <property type="match status" value="1"/>
</dbReference>
<dbReference type="OMA" id="IRIFANM"/>
<feature type="transmembrane region" description="Helical" evidence="8">
    <location>
        <begin position="206"/>
        <end position="226"/>
    </location>
</feature>
<dbReference type="GO" id="GO:0005886">
    <property type="term" value="C:plasma membrane"/>
    <property type="evidence" value="ECO:0007669"/>
    <property type="project" value="InterPro"/>
</dbReference>
<evidence type="ECO:0000313" key="11">
    <source>
        <dbReference type="EMBL" id="VDL69460.1"/>
    </source>
</evidence>
<dbReference type="InterPro" id="IPR038900">
    <property type="entry name" value="TMC"/>
</dbReference>
<evidence type="ECO:0000259" key="10">
    <source>
        <dbReference type="Pfam" id="PF07810"/>
    </source>
</evidence>
<evidence type="ECO:0000256" key="7">
    <source>
        <dbReference type="SAM" id="MobiDB-lite"/>
    </source>
</evidence>
<feature type="transmembrane region" description="Helical" evidence="8">
    <location>
        <begin position="411"/>
        <end position="431"/>
    </location>
</feature>
<evidence type="ECO:0000256" key="3">
    <source>
        <dbReference type="ARBA" id="ARBA00022692"/>
    </source>
</evidence>
<dbReference type="STRING" id="27835.A0A0N4XTF0"/>
<dbReference type="WBParaSite" id="NBR_0000587001-mRNA-1">
    <property type="protein sequence ID" value="NBR_0000587001-mRNA-1"/>
    <property type="gene ID" value="NBR_0000587001"/>
</dbReference>
<keyword evidence="9" id="KW-0732">Signal</keyword>
<evidence type="ECO:0000256" key="6">
    <source>
        <dbReference type="SAM" id="Coils"/>
    </source>
</evidence>
<accession>A0A0N4XTF0</accession>
<keyword evidence="4 8" id="KW-1133">Transmembrane helix</keyword>
<feature type="coiled-coil region" evidence="6">
    <location>
        <begin position="260"/>
        <end position="287"/>
    </location>
</feature>
<dbReference type="InterPro" id="IPR012496">
    <property type="entry name" value="TMC_dom"/>
</dbReference>
<dbReference type="AlphaFoldDB" id="A0A0N4XTF0"/>
<name>A0A0N4XTF0_NIPBR</name>
<feature type="transmembrane region" description="Helical" evidence="8">
    <location>
        <begin position="246"/>
        <end position="265"/>
    </location>
</feature>
<gene>
    <name evidence="11" type="ORF">NBR_LOCUS5871</name>
</gene>
<feature type="region of interest" description="Disordered" evidence="7">
    <location>
        <begin position="621"/>
        <end position="642"/>
    </location>
</feature>
<reference evidence="13" key="1">
    <citation type="submission" date="2017-02" db="UniProtKB">
        <authorList>
            <consortium name="WormBaseParasite"/>
        </authorList>
    </citation>
    <scope>IDENTIFICATION</scope>
</reference>
<dbReference type="GO" id="GO:0008381">
    <property type="term" value="F:mechanosensitive monoatomic ion channel activity"/>
    <property type="evidence" value="ECO:0007669"/>
    <property type="project" value="TreeGrafter"/>
</dbReference>